<evidence type="ECO:0000256" key="4">
    <source>
        <dbReference type="ARBA" id="ARBA00023136"/>
    </source>
</evidence>
<feature type="transmembrane region" description="Helical" evidence="6">
    <location>
        <begin position="333"/>
        <end position="355"/>
    </location>
</feature>
<reference evidence="8 9" key="1">
    <citation type="submission" date="2016-04" db="EMBL/GenBank/DDBJ databases">
        <title>ATOL: Assembling a taxonomically balanced genome-scale reconstruction of the evolutionary history of the Enterobacteriaceae.</title>
        <authorList>
            <person name="Plunkett G.III."/>
            <person name="Neeno-Eckwall E.C."/>
            <person name="Glasner J.D."/>
            <person name="Perna N.T."/>
        </authorList>
    </citation>
    <scope>NUCLEOTIDE SEQUENCE [LARGE SCALE GENOMIC DNA]</scope>
    <source>
        <strain evidence="8 9">ATCC 700826</strain>
    </source>
</reference>
<comment type="subcellular location">
    <subcellularLocation>
        <location evidence="1">Membrane</location>
        <topology evidence="1">Multi-pass membrane protein</topology>
    </subcellularLocation>
</comment>
<sequence>MNGKRIIKWMPGLGLLFNYKRAYFGYDLKAGLSVAAVALPVAIAYTELLGINAIVGLYACILPMIIYALFGTSRQLITGPDAATCAVIAAVVIPLSAGDENTRWQLAIIMTAMTGFWCILASHFRLGAFTDFLSRPILQGLLNGVAITIMVGQISKVFGFDTSPEYLIEKLIEVPFRLMDAHWPTLLMSTITLALLLGIRHFRSRWPAPLIAMVVMTYLSWQFDLVDYGIAIVNKDAGQIDMFLPVVSMSSFHPGLLRELMVPSINLAVISFVSFMMTARSFASKNGYEVDADQELKALGIANIAAALSQGFAVSAASSRTAVNDSVGGKTQLVSIIAALVILLVLLFMTDFLAYIPLSSLGVVLIVSSWSLLSIRHIWSYRKRNRQAFTLASFTLLAVLLAGLINGIGFAVLLGLLQFLRIVFRPSDQLLGVDEQGMVHSMNKDNDIEPIEGLMMYRFNSPLTYFNVAYFKKRVLQLVDNAPKRPAWLAVDAAVSFTYDDVSVFAAIDELIRELKIKGVKLVLAGRRTELNRWLERNKMSSNEDDLIIAPDLYFVIRLYQSRLQIKEKQKEELQAQQQQTNIERVATSNITTEDVLLAKDTKPDNQLEPKKAIE</sequence>
<feature type="transmembrane region" description="Helical" evidence="6">
    <location>
        <begin position="104"/>
        <end position="124"/>
    </location>
</feature>
<keyword evidence="9" id="KW-1185">Reference proteome</keyword>
<evidence type="ECO:0000313" key="8">
    <source>
        <dbReference type="EMBL" id="OAT47298.1"/>
    </source>
</evidence>
<dbReference type="Pfam" id="PF01740">
    <property type="entry name" value="STAS"/>
    <property type="match status" value="1"/>
</dbReference>
<dbReference type="InterPro" id="IPR002645">
    <property type="entry name" value="STAS_dom"/>
</dbReference>
<dbReference type="SUPFAM" id="SSF52091">
    <property type="entry name" value="SpoIIaa-like"/>
    <property type="match status" value="1"/>
</dbReference>
<dbReference type="EMBL" id="LXEV01000021">
    <property type="protein sequence ID" value="OAT47298.1"/>
    <property type="molecule type" value="Genomic_DNA"/>
</dbReference>
<proteinExistence type="predicted"/>
<keyword evidence="4 6" id="KW-0472">Membrane</keyword>
<evidence type="ECO:0000313" key="9">
    <source>
        <dbReference type="Proteomes" id="UP000078250"/>
    </source>
</evidence>
<dbReference type="AlphaFoldDB" id="A0AAJ3HTT4"/>
<evidence type="ECO:0000256" key="5">
    <source>
        <dbReference type="SAM" id="Coils"/>
    </source>
</evidence>
<accession>A0AAJ3HTT4</accession>
<dbReference type="PANTHER" id="PTHR11814">
    <property type="entry name" value="SULFATE TRANSPORTER"/>
    <property type="match status" value="1"/>
</dbReference>
<dbReference type="GO" id="GO:0055085">
    <property type="term" value="P:transmembrane transport"/>
    <property type="evidence" value="ECO:0007669"/>
    <property type="project" value="InterPro"/>
</dbReference>
<dbReference type="RefSeq" id="WP_239994662.1">
    <property type="nucleotide sequence ID" value="NZ_LXEV01000021.1"/>
</dbReference>
<organism evidence="8 9">
    <name type="scientific">Proteus hauseri ATCC 700826</name>
    <dbReference type="NCBI Taxonomy" id="1354271"/>
    <lineage>
        <taxon>Bacteria</taxon>
        <taxon>Pseudomonadati</taxon>
        <taxon>Pseudomonadota</taxon>
        <taxon>Gammaproteobacteria</taxon>
        <taxon>Enterobacterales</taxon>
        <taxon>Morganellaceae</taxon>
        <taxon>Proteus</taxon>
    </lineage>
</organism>
<dbReference type="CDD" id="cd07042">
    <property type="entry name" value="STAS_SulP_like_sulfate_transporter"/>
    <property type="match status" value="1"/>
</dbReference>
<keyword evidence="2 6" id="KW-0812">Transmembrane</keyword>
<evidence type="ECO:0000256" key="6">
    <source>
        <dbReference type="SAM" id="Phobius"/>
    </source>
</evidence>
<evidence type="ECO:0000256" key="3">
    <source>
        <dbReference type="ARBA" id="ARBA00022989"/>
    </source>
</evidence>
<feature type="transmembrane region" description="Helical" evidence="6">
    <location>
        <begin position="82"/>
        <end position="98"/>
    </location>
</feature>
<dbReference type="Gene3D" id="3.30.750.24">
    <property type="entry name" value="STAS domain"/>
    <property type="match status" value="1"/>
</dbReference>
<feature type="transmembrane region" description="Helical" evidence="6">
    <location>
        <begin position="391"/>
        <end position="417"/>
    </location>
</feature>
<evidence type="ECO:0000256" key="2">
    <source>
        <dbReference type="ARBA" id="ARBA00022692"/>
    </source>
</evidence>
<keyword evidence="5" id="KW-0175">Coiled coil</keyword>
<feature type="transmembrane region" description="Helical" evidence="6">
    <location>
        <begin position="206"/>
        <end position="223"/>
    </location>
</feature>
<dbReference type="InterPro" id="IPR036513">
    <property type="entry name" value="STAS_dom_sf"/>
</dbReference>
<name>A0AAJ3HTT4_PROHU</name>
<feature type="transmembrane region" description="Helical" evidence="6">
    <location>
        <begin position="26"/>
        <end position="45"/>
    </location>
</feature>
<feature type="transmembrane region" description="Helical" evidence="6">
    <location>
        <begin position="361"/>
        <end position="379"/>
    </location>
</feature>
<evidence type="ECO:0000259" key="7">
    <source>
        <dbReference type="PROSITE" id="PS50801"/>
    </source>
</evidence>
<gene>
    <name evidence="8" type="ORF">M997_1827</name>
</gene>
<dbReference type="InterPro" id="IPR001902">
    <property type="entry name" value="SLC26A/SulP_fam"/>
</dbReference>
<dbReference type="Pfam" id="PF00916">
    <property type="entry name" value="Sulfate_transp"/>
    <property type="match status" value="1"/>
</dbReference>
<feature type="transmembrane region" description="Helical" evidence="6">
    <location>
        <begin position="260"/>
        <end position="279"/>
    </location>
</feature>
<comment type="caution">
    <text evidence="8">The sequence shown here is derived from an EMBL/GenBank/DDBJ whole genome shotgun (WGS) entry which is preliminary data.</text>
</comment>
<keyword evidence="3 6" id="KW-1133">Transmembrane helix</keyword>
<feature type="coiled-coil region" evidence="5">
    <location>
        <begin position="557"/>
        <end position="584"/>
    </location>
</feature>
<feature type="transmembrane region" description="Helical" evidence="6">
    <location>
        <begin position="136"/>
        <end position="155"/>
    </location>
</feature>
<feature type="transmembrane region" description="Helical" evidence="6">
    <location>
        <begin position="51"/>
        <end position="70"/>
    </location>
</feature>
<protein>
    <submittedName>
        <fullName evidence="8">Sulfate permease</fullName>
    </submittedName>
</protein>
<evidence type="ECO:0000256" key="1">
    <source>
        <dbReference type="ARBA" id="ARBA00004141"/>
    </source>
</evidence>
<dbReference type="PROSITE" id="PS50801">
    <property type="entry name" value="STAS"/>
    <property type="match status" value="1"/>
</dbReference>
<dbReference type="Proteomes" id="UP000078250">
    <property type="component" value="Unassembled WGS sequence"/>
</dbReference>
<dbReference type="InterPro" id="IPR011547">
    <property type="entry name" value="SLC26A/SulP_dom"/>
</dbReference>
<feature type="transmembrane region" description="Helical" evidence="6">
    <location>
        <begin position="181"/>
        <end position="199"/>
    </location>
</feature>
<dbReference type="GO" id="GO:0016020">
    <property type="term" value="C:membrane"/>
    <property type="evidence" value="ECO:0007669"/>
    <property type="project" value="UniProtKB-SubCell"/>
</dbReference>
<feature type="domain" description="STAS" evidence="7">
    <location>
        <begin position="444"/>
        <end position="537"/>
    </location>
</feature>